<evidence type="ECO:0000256" key="9">
    <source>
        <dbReference type="ARBA" id="ARBA00023125"/>
    </source>
</evidence>
<dbReference type="NCBIfam" id="NF000711">
    <property type="entry name" value="PRK00039.2-1"/>
    <property type="match status" value="1"/>
</dbReference>
<comment type="similarity">
    <text evidence="1 13">Belongs to the RuvC family.</text>
</comment>
<evidence type="ECO:0000256" key="5">
    <source>
        <dbReference type="ARBA" id="ARBA00022759"/>
    </source>
</evidence>
<evidence type="ECO:0000256" key="7">
    <source>
        <dbReference type="ARBA" id="ARBA00022801"/>
    </source>
</evidence>
<feature type="active site" evidence="13">
    <location>
        <position position="139"/>
    </location>
</feature>
<evidence type="ECO:0000256" key="12">
    <source>
        <dbReference type="ARBA" id="ARBA00029354"/>
    </source>
</evidence>
<dbReference type="Gene3D" id="3.30.420.10">
    <property type="entry name" value="Ribonuclease H-like superfamily/Ribonuclease H"/>
    <property type="match status" value="1"/>
</dbReference>
<dbReference type="AlphaFoldDB" id="A0A3A4QTJ0"/>
<dbReference type="GO" id="GO:0008821">
    <property type="term" value="F:crossover junction DNA endonuclease activity"/>
    <property type="evidence" value="ECO:0007669"/>
    <property type="project" value="UniProtKB-UniRule"/>
</dbReference>
<comment type="function">
    <text evidence="13">The RuvA-RuvB-RuvC complex processes Holliday junction (HJ) DNA during genetic recombination and DNA repair. Endonuclease that resolves HJ intermediates. Cleaves cruciform DNA by making single-stranded nicks across the HJ at symmetrical positions within the homologous arms, yielding a 5'-phosphate and a 3'-hydroxyl group; requires a central core of homology in the junction. The consensus cleavage sequence is 5'-(A/T)TT(C/G)-3'. Cleavage occurs on the 3'-side of the TT dinucleotide at the point of strand exchange. HJ branch migration catalyzed by RuvA-RuvB allows RuvC to scan DNA until it finds its consensus sequence, where it cleaves and resolves the cruciform DNA.</text>
</comment>
<evidence type="ECO:0000313" key="16">
    <source>
        <dbReference type="Proteomes" id="UP000266426"/>
    </source>
</evidence>
<sequence length="165" mass="18420">MRVIGIDPGTYQTGFGIIDDDNGHLSYVASGCLESRAQQVSKRYESIYSQLVAVLEEYKPQMCAVESAFYYKNPQVTMRLGEIRGIVILSAIQWKMDIVEYSPLEVKKSVVGYGRADKTQVRKMVKALLGLKTISGANDVSDALAIAICHIHNRKSITRYLIKTI</sequence>
<reference evidence="15 16" key="1">
    <citation type="journal article" date="2017" name="ISME J.">
        <title>Energy and carbon metabolisms in a deep terrestrial subsurface fluid microbial community.</title>
        <authorList>
            <person name="Momper L."/>
            <person name="Jungbluth S.P."/>
            <person name="Lee M.D."/>
            <person name="Amend J.P."/>
        </authorList>
    </citation>
    <scope>NUCLEOTIDE SEQUENCE [LARGE SCALE GENOMIC DNA]</scope>
    <source>
        <strain evidence="15">SURF_26</strain>
    </source>
</reference>
<feature type="active site" evidence="13">
    <location>
        <position position="66"/>
    </location>
</feature>
<keyword evidence="8 13" id="KW-0460">Magnesium</keyword>
<dbReference type="InterPro" id="IPR002176">
    <property type="entry name" value="X-over_junc_endoDNase_RuvC"/>
</dbReference>
<dbReference type="Pfam" id="PF02075">
    <property type="entry name" value="RuvC"/>
    <property type="match status" value="1"/>
</dbReference>
<keyword evidence="9 13" id="KW-0238">DNA-binding</keyword>
<keyword evidence="4 13" id="KW-0479">Metal-binding</keyword>
<dbReference type="PANTHER" id="PTHR30194">
    <property type="entry name" value="CROSSOVER JUNCTION ENDODEOXYRIBONUCLEASE RUVC"/>
    <property type="match status" value="1"/>
</dbReference>
<dbReference type="NCBIfam" id="TIGR00228">
    <property type="entry name" value="ruvC"/>
    <property type="match status" value="1"/>
</dbReference>
<feature type="binding site" evidence="13">
    <location>
        <position position="139"/>
    </location>
    <ligand>
        <name>Mg(2+)</name>
        <dbReference type="ChEBI" id="CHEBI:18420"/>
        <label>1</label>
    </ligand>
</feature>
<gene>
    <name evidence="13 15" type="primary">ruvC</name>
    <name evidence="15" type="ORF">C4541_10570</name>
</gene>
<dbReference type="FunFam" id="3.30.420.10:FF:000002">
    <property type="entry name" value="Crossover junction endodeoxyribonuclease RuvC"/>
    <property type="match status" value="1"/>
</dbReference>
<dbReference type="GO" id="GO:0005737">
    <property type="term" value="C:cytoplasm"/>
    <property type="evidence" value="ECO:0007669"/>
    <property type="project" value="UniProtKB-SubCell"/>
</dbReference>
<proteinExistence type="inferred from homology"/>
<dbReference type="PROSITE" id="PS51257">
    <property type="entry name" value="PROKAR_LIPOPROTEIN"/>
    <property type="match status" value="1"/>
</dbReference>
<comment type="subunit">
    <text evidence="13">Homodimer which binds Holliday junction (HJ) DNA. The HJ becomes 2-fold symmetrical on binding to RuvC with unstacked arms; it has a different conformation from HJ DNA in complex with RuvA. In the full resolvosome a probable DNA-RuvA(4)-RuvB(12)-RuvC(2) complex forms which resolves the HJ.</text>
</comment>
<keyword evidence="6 13" id="KW-0227">DNA damage</keyword>
<accession>A0A3A4QTJ0</accession>
<dbReference type="GO" id="GO:0003677">
    <property type="term" value="F:DNA binding"/>
    <property type="evidence" value="ECO:0007669"/>
    <property type="project" value="UniProtKB-KW"/>
</dbReference>
<evidence type="ECO:0000256" key="4">
    <source>
        <dbReference type="ARBA" id="ARBA00022723"/>
    </source>
</evidence>
<feature type="binding site" evidence="13">
    <location>
        <position position="7"/>
    </location>
    <ligand>
        <name>Mg(2+)</name>
        <dbReference type="ChEBI" id="CHEBI:18420"/>
        <label>1</label>
    </ligand>
</feature>
<protein>
    <recommendedName>
        <fullName evidence="13 14">Crossover junction endodeoxyribonuclease RuvC</fullName>
        <ecNumber evidence="13 14">3.1.21.10</ecNumber>
    </recommendedName>
    <alternativeName>
        <fullName evidence="13">Holliday junction nuclease RuvC</fullName>
    </alternativeName>
    <alternativeName>
        <fullName evidence="13">Holliday junction resolvase RuvC</fullName>
    </alternativeName>
</protein>
<evidence type="ECO:0000256" key="13">
    <source>
        <dbReference type="HAMAP-Rule" id="MF_00034"/>
    </source>
</evidence>
<dbReference type="EC" id="3.1.21.10" evidence="13 14"/>
<evidence type="ECO:0000256" key="8">
    <source>
        <dbReference type="ARBA" id="ARBA00022842"/>
    </source>
</evidence>
<keyword evidence="2 13" id="KW-0963">Cytoplasm</keyword>
<dbReference type="Proteomes" id="UP000266426">
    <property type="component" value="Unassembled WGS sequence"/>
</dbReference>
<comment type="catalytic activity">
    <reaction evidence="12 13">
        <text>Endonucleolytic cleavage at a junction such as a reciprocal single-stranded crossover between two homologous DNA duplexes (Holliday junction).</text>
        <dbReference type="EC" id="3.1.21.10"/>
    </reaction>
</comment>
<dbReference type="CDD" id="cd16962">
    <property type="entry name" value="RuvC"/>
    <property type="match status" value="1"/>
</dbReference>
<dbReference type="GO" id="GO:0006310">
    <property type="term" value="P:DNA recombination"/>
    <property type="evidence" value="ECO:0007669"/>
    <property type="project" value="UniProtKB-UniRule"/>
</dbReference>
<keyword evidence="10 13" id="KW-0233">DNA recombination</keyword>
<keyword evidence="3 13" id="KW-0540">Nuclease</keyword>
<evidence type="ECO:0000256" key="11">
    <source>
        <dbReference type="ARBA" id="ARBA00023204"/>
    </source>
</evidence>
<feature type="active site" evidence="13">
    <location>
        <position position="7"/>
    </location>
</feature>
<feature type="binding site" evidence="13">
    <location>
        <position position="66"/>
    </location>
    <ligand>
        <name>Mg(2+)</name>
        <dbReference type="ChEBI" id="CHEBI:18420"/>
        <label>2</label>
    </ligand>
</feature>
<evidence type="ECO:0000256" key="3">
    <source>
        <dbReference type="ARBA" id="ARBA00022722"/>
    </source>
</evidence>
<dbReference type="GO" id="GO:0048476">
    <property type="term" value="C:Holliday junction resolvase complex"/>
    <property type="evidence" value="ECO:0007669"/>
    <property type="project" value="UniProtKB-UniRule"/>
</dbReference>
<evidence type="ECO:0000256" key="10">
    <source>
        <dbReference type="ARBA" id="ARBA00023172"/>
    </source>
</evidence>
<dbReference type="PROSITE" id="PS01321">
    <property type="entry name" value="RUVC"/>
    <property type="match status" value="1"/>
</dbReference>
<dbReference type="PRINTS" id="PR00696">
    <property type="entry name" value="RSOLVASERUVC"/>
</dbReference>
<evidence type="ECO:0000256" key="14">
    <source>
        <dbReference type="NCBIfam" id="TIGR00228"/>
    </source>
</evidence>
<evidence type="ECO:0000256" key="2">
    <source>
        <dbReference type="ARBA" id="ARBA00022490"/>
    </source>
</evidence>
<evidence type="ECO:0000313" key="15">
    <source>
        <dbReference type="EMBL" id="RJP57295.1"/>
    </source>
</evidence>
<dbReference type="PANTHER" id="PTHR30194:SF3">
    <property type="entry name" value="CROSSOVER JUNCTION ENDODEOXYRIBONUCLEASE RUVC"/>
    <property type="match status" value="1"/>
</dbReference>
<comment type="subcellular location">
    <subcellularLocation>
        <location evidence="13">Cytoplasm</location>
    </subcellularLocation>
</comment>
<comment type="cofactor">
    <cofactor evidence="13">
        <name>Mg(2+)</name>
        <dbReference type="ChEBI" id="CHEBI:18420"/>
    </cofactor>
    <text evidence="13">Binds 2 Mg(2+) ion per subunit.</text>
</comment>
<dbReference type="EMBL" id="QZJZ01000083">
    <property type="protein sequence ID" value="RJP57295.1"/>
    <property type="molecule type" value="Genomic_DNA"/>
</dbReference>
<dbReference type="InterPro" id="IPR020563">
    <property type="entry name" value="X-over_junc_endoDNase_Mg_BS"/>
</dbReference>
<dbReference type="SUPFAM" id="SSF53098">
    <property type="entry name" value="Ribonuclease H-like"/>
    <property type="match status" value="1"/>
</dbReference>
<dbReference type="InterPro" id="IPR036397">
    <property type="entry name" value="RNaseH_sf"/>
</dbReference>
<name>A0A3A4QTJ0_9BACT</name>
<evidence type="ECO:0000256" key="6">
    <source>
        <dbReference type="ARBA" id="ARBA00022763"/>
    </source>
</evidence>
<keyword evidence="11 13" id="KW-0234">DNA repair</keyword>
<keyword evidence="5 13" id="KW-0255">Endonuclease</keyword>
<comment type="caution">
    <text evidence="15">The sequence shown here is derived from an EMBL/GenBank/DDBJ whole genome shotgun (WGS) entry which is preliminary data.</text>
</comment>
<evidence type="ECO:0000256" key="1">
    <source>
        <dbReference type="ARBA" id="ARBA00009518"/>
    </source>
</evidence>
<keyword evidence="7 13" id="KW-0378">Hydrolase</keyword>
<dbReference type="InterPro" id="IPR012337">
    <property type="entry name" value="RNaseH-like_sf"/>
</dbReference>
<dbReference type="HAMAP" id="MF_00034">
    <property type="entry name" value="RuvC"/>
    <property type="match status" value="1"/>
</dbReference>
<dbReference type="GO" id="GO:0000287">
    <property type="term" value="F:magnesium ion binding"/>
    <property type="evidence" value="ECO:0007669"/>
    <property type="project" value="UniProtKB-UniRule"/>
</dbReference>
<dbReference type="GO" id="GO:0006281">
    <property type="term" value="P:DNA repair"/>
    <property type="evidence" value="ECO:0007669"/>
    <property type="project" value="UniProtKB-UniRule"/>
</dbReference>
<organism evidence="15 16">
    <name type="scientific">Candidatus Auribacter fodinae</name>
    <dbReference type="NCBI Taxonomy" id="2093366"/>
    <lineage>
        <taxon>Bacteria</taxon>
        <taxon>Pseudomonadati</taxon>
        <taxon>Candidatus Auribacterota</taxon>
        <taxon>Candidatus Auribacteria</taxon>
        <taxon>Candidatus Auribacterales</taxon>
        <taxon>Candidatus Auribacteraceae</taxon>
        <taxon>Candidatus Auribacter</taxon>
    </lineage>
</organism>